<reference evidence="3" key="1">
    <citation type="journal article" date="2014" name="Int. J. Syst. Evol. Microbiol.">
        <title>Complete genome sequence of Corynebacterium casei LMG S-19264T (=DSM 44701T), isolated from a smear-ripened cheese.</title>
        <authorList>
            <consortium name="US DOE Joint Genome Institute (JGI-PGF)"/>
            <person name="Walter F."/>
            <person name="Albersmeier A."/>
            <person name="Kalinowski J."/>
            <person name="Ruckert C."/>
        </authorList>
    </citation>
    <scope>NUCLEOTIDE SEQUENCE</scope>
    <source>
        <strain evidence="3">CGMCC 1.15448</strain>
    </source>
</reference>
<evidence type="ECO:0008006" key="5">
    <source>
        <dbReference type="Google" id="ProtNLM"/>
    </source>
</evidence>
<reference evidence="3" key="2">
    <citation type="submission" date="2020-09" db="EMBL/GenBank/DDBJ databases">
        <authorList>
            <person name="Sun Q."/>
            <person name="Zhou Y."/>
        </authorList>
    </citation>
    <scope>NUCLEOTIDE SEQUENCE</scope>
    <source>
        <strain evidence="3">CGMCC 1.15448</strain>
    </source>
</reference>
<dbReference type="InterPro" id="IPR006860">
    <property type="entry name" value="FecR"/>
</dbReference>
<sequence length="346" mass="39232">MTELERLLNGYWDGTLTATERQRLFELLGEHAMEANGESYRDYIGLLQQGSAEENRQDADFQEQWQELRARLGMQEPIALYPRRRWYRWGYAAATVLVIVAGWCWIRSSGDKKEPVPTLLAQEVVYANSHSYLLDSVLPDGSAVRLYPGATLRFATNFNSAGRDIRMDGRILFTVKNDPAKPFTVYAKGFSTTVLGTAFEVNTDKAELFRVKLITGKVVVKSTEGKLNPMTDVYLVQGEMLTYDLQKKKPLIDNGNLKQPDRIVKKQRPAAAAELSFSDIPLSILFKQLESEYGIIIQCDVPSIGDKLYTGAFRKTDDPKNILKQVIKPYHLNLRVDANLFIIEQP</sequence>
<keyword evidence="4" id="KW-1185">Reference proteome</keyword>
<feature type="domain" description="Protein FecR C-terminal" evidence="2">
    <location>
        <begin position="275"/>
        <end position="337"/>
    </location>
</feature>
<dbReference type="AlphaFoldDB" id="A0A8J2UJ37"/>
<dbReference type="GO" id="GO:0016989">
    <property type="term" value="F:sigma factor antagonist activity"/>
    <property type="evidence" value="ECO:0007669"/>
    <property type="project" value="TreeGrafter"/>
</dbReference>
<proteinExistence type="predicted"/>
<protein>
    <recommendedName>
        <fullName evidence="5">FecR family protein</fullName>
    </recommendedName>
</protein>
<comment type="caution">
    <text evidence="3">The sequence shown here is derived from an EMBL/GenBank/DDBJ whole genome shotgun (WGS) entry which is preliminary data.</text>
</comment>
<evidence type="ECO:0000313" key="3">
    <source>
        <dbReference type="EMBL" id="GGB25614.1"/>
    </source>
</evidence>
<dbReference type="PIRSF" id="PIRSF018266">
    <property type="entry name" value="FecR"/>
    <property type="match status" value="1"/>
</dbReference>
<evidence type="ECO:0000313" key="4">
    <source>
        <dbReference type="Proteomes" id="UP000607559"/>
    </source>
</evidence>
<feature type="domain" description="FecR protein" evidence="1">
    <location>
        <begin position="136"/>
        <end position="218"/>
    </location>
</feature>
<dbReference type="Pfam" id="PF04773">
    <property type="entry name" value="FecR"/>
    <property type="match status" value="1"/>
</dbReference>
<dbReference type="RefSeq" id="WP_188938173.1">
    <property type="nucleotide sequence ID" value="NZ_BMJC01000009.1"/>
</dbReference>
<name>A0A8J2UJ37_9BACT</name>
<dbReference type="PANTHER" id="PTHR30273">
    <property type="entry name" value="PERIPLASMIC SIGNAL SENSOR AND SIGMA FACTOR ACTIVATOR FECR-RELATED"/>
    <property type="match status" value="1"/>
</dbReference>
<dbReference type="InterPro" id="IPR012373">
    <property type="entry name" value="Ferrdict_sens_TM"/>
</dbReference>
<dbReference type="PANTHER" id="PTHR30273:SF2">
    <property type="entry name" value="PROTEIN FECR"/>
    <property type="match status" value="1"/>
</dbReference>
<dbReference type="Proteomes" id="UP000607559">
    <property type="component" value="Unassembled WGS sequence"/>
</dbReference>
<organism evidence="3 4">
    <name type="scientific">Puia dinghuensis</name>
    <dbReference type="NCBI Taxonomy" id="1792502"/>
    <lineage>
        <taxon>Bacteria</taxon>
        <taxon>Pseudomonadati</taxon>
        <taxon>Bacteroidota</taxon>
        <taxon>Chitinophagia</taxon>
        <taxon>Chitinophagales</taxon>
        <taxon>Chitinophagaceae</taxon>
        <taxon>Puia</taxon>
    </lineage>
</organism>
<dbReference type="EMBL" id="BMJC01000009">
    <property type="protein sequence ID" value="GGB25614.1"/>
    <property type="molecule type" value="Genomic_DNA"/>
</dbReference>
<dbReference type="Gene3D" id="2.60.120.1440">
    <property type="match status" value="1"/>
</dbReference>
<dbReference type="Pfam" id="PF16344">
    <property type="entry name" value="FecR_C"/>
    <property type="match status" value="1"/>
</dbReference>
<dbReference type="InterPro" id="IPR032508">
    <property type="entry name" value="FecR_C"/>
</dbReference>
<gene>
    <name evidence="3" type="ORF">GCM10011511_56950</name>
</gene>
<evidence type="ECO:0000259" key="1">
    <source>
        <dbReference type="Pfam" id="PF04773"/>
    </source>
</evidence>
<accession>A0A8J2UJ37</accession>
<evidence type="ECO:0000259" key="2">
    <source>
        <dbReference type="Pfam" id="PF16344"/>
    </source>
</evidence>
<dbReference type="Gene3D" id="3.55.50.30">
    <property type="match status" value="1"/>
</dbReference>